<protein>
    <submittedName>
        <fullName evidence="1">Uncharacterized protein</fullName>
    </submittedName>
</protein>
<reference evidence="1" key="1">
    <citation type="submission" date="2020-10" db="EMBL/GenBank/DDBJ databases">
        <title>Complete Mitochondrial Genome of Pyrus betulifolia Bunge.</title>
        <authorList>
            <person name="Yuan M."/>
            <person name="Ji P."/>
            <person name="Qiu Z."/>
            <person name="Li D."/>
        </authorList>
    </citation>
    <scope>NUCLEOTIDE SEQUENCE</scope>
</reference>
<sequence>MFAALYLKQAAVCLQKAYAGVPQPKGFLPVPVSLTGSGLPRIIPSFHRKLILKRDGRADVLVKISFYYFSLCRVVRLAKKVDHSILRSITSPFKDYDKMESVIDDFMSHVPKLISRYWKSALTIPMCQGITWEPTWKAIPSDRGQARKDKKGIFLNIKSEIEWFLAYELHFVSNDIDAYPIGFGYPLWSPFIRYALDPGNRDISLWSMRDSYPLCQSQVEENRA</sequence>
<gene>
    <name evidence="1" type="primary">ORF224</name>
</gene>
<organism evidence="1">
    <name type="scientific">Pyrus betulifolia</name>
    <dbReference type="NCBI Taxonomy" id="436086"/>
    <lineage>
        <taxon>Eukaryota</taxon>
        <taxon>Viridiplantae</taxon>
        <taxon>Streptophyta</taxon>
        <taxon>Embryophyta</taxon>
        <taxon>Tracheophyta</taxon>
        <taxon>Spermatophyta</taxon>
        <taxon>Magnoliopsida</taxon>
        <taxon>eudicotyledons</taxon>
        <taxon>Gunneridae</taxon>
        <taxon>Pentapetalae</taxon>
        <taxon>rosids</taxon>
        <taxon>fabids</taxon>
        <taxon>Rosales</taxon>
        <taxon>Rosaceae</taxon>
        <taxon>Amygdaloideae</taxon>
        <taxon>Maleae</taxon>
        <taxon>Pyrus</taxon>
    </lineage>
</organism>
<evidence type="ECO:0000313" key="1">
    <source>
        <dbReference type="EMBL" id="QPJ79558.1"/>
    </source>
</evidence>
<dbReference type="AlphaFoldDB" id="A0A7T0CQK6"/>
<keyword evidence="1" id="KW-0496">Mitochondrion</keyword>
<accession>A0A7T0CQK6</accession>
<name>A0A7T0CQK6_9ROSA</name>
<dbReference type="EMBL" id="MW080658">
    <property type="protein sequence ID" value="QPJ79558.1"/>
    <property type="molecule type" value="Genomic_DNA"/>
</dbReference>
<geneLocation type="mitochondrion" evidence="1"/>
<proteinExistence type="predicted"/>
<dbReference type="RefSeq" id="YP_010047125.1">
    <property type="nucleotide sequence ID" value="NC_054332.1"/>
</dbReference>
<dbReference type="GeneID" id="63657504"/>